<dbReference type="RefSeq" id="WP_179848142.1">
    <property type="nucleotide sequence ID" value="NZ_JACCBA010000001.1"/>
</dbReference>
<dbReference type="EMBL" id="JACCBA010000001">
    <property type="protein sequence ID" value="NYD51827.1"/>
    <property type="molecule type" value="Genomic_DNA"/>
</dbReference>
<organism evidence="1 2">
    <name type="scientific">Actinomadura luteofluorescens</name>
    <dbReference type="NCBI Taxonomy" id="46163"/>
    <lineage>
        <taxon>Bacteria</taxon>
        <taxon>Bacillati</taxon>
        <taxon>Actinomycetota</taxon>
        <taxon>Actinomycetes</taxon>
        <taxon>Streptosporangiales</taxon>
        <taxon>Thermomonosporaceae</taxon>
        <taxon>Actinomadura</taxon>
    </lineage>
</organism>
<reference evidence="1 2" key="1">
    <citation type="submission" date="2020-07" db="EMBL/GenBank/DDBJ databases">
        <title>Sequencing the genomes of 1000 actinobacteria strains.</title>
        <authorList>
            <person name="Klenk H.-P."/>
        </authorList>
    </citation>
    <scope>NUCLEOTIDE SEQUENCE [LARGE SCALE GENOMIC DNA]</scope>
    <source>
        <strain evidence="1 2">DSM 40398</strain>
    </source>
</reference>
<name>A0A7Y9EQ28_9ACTN</name>
<evidence type="ECO:0000313" key="1">
    <source>
        <dbReference type="EMBL" id="NYD51827.1"/>
    </source>
</evidence>
<sequence length="65" mass="6575">MRGLFGSVLGGGFGGLGALLGDSRPFALLVGLGARMLQLAPHLAHRRLGGRADGLHLGACLRGVL</sequence>
<proteinExistence type="predicted"/>
<dbReference type="Proteomes" id="UP000529783">
    <property type="component" value="Unassembled WGS sequence"/>
</dbReference>
<comment type="caution">
    <text evidence="1">The sequence shown here is derived from an EMBL/GenBank/DDBJ whole genome shotgun (WGS) entry which is preliminary data.</text>
</comment>
<gene>
    <name evidence="1" type="ORF">BJY14_007810</name>
</gene>
<protein>
    <submittedName>
        <fullName evidence="1">Uncharacterized protein</fullName>
    </submittedName>
</protein>
<dbReference type="AlphaFoldDB" id="A0A7Y9EQ28"/>
<keyword evidence="2" id="KW-1185">Reference proteome</keyword>
<accession>A0A7Y9EQ28</accession>
<evidence type="ECO:0000313" key="2">
    <source>
        <dbReference type="Proteomes" id="UP000529783"/>
    </source>
</evidence>